<dbReference type="SUPFAM" id="SSF56281">
    <property type="entry name" value="Metallo-hydrolase/oxidoreductase"/>
    <property type="match status" value="1"/>
</dbReference>
<dbReference type="PANTHER" id="PTHR47619:SF1">
    <property type="entry name" value="EXODEOXYRIBONUCLEASE WALJ"/>
    <property type="match status" value="1"/>
</dbReference>
<dbReference type="STRING" id="258723.GCA_900169305_01682"/>
<evidence type="ECO:0000313" key="2">
    <source>
        <dbReference type="EMBL" id="SFK20569.1"/>
    </source>
</evidence>
<dbReference type="CDD" id="cd07733">
    <property type="entry name" value="YycJ-like_MBL-fold"/>
    <property type="match status" value="1"/>
</dbReference>
<feature type="domain" description="Metallo-beta-lactamase" evidence="1">
    <location>
        <begin position="19"/>
        <end position="224"/>
    </location>
</feature>
<dbReference type="InterPro" id="IPR001279">
    <property type="entry name" value="Metallo-B-lactamas"/>
</dbReference>
<dbReference type="PANTHER" id="PTHR47619">
    <property type="entry name" value="METALLO-HYDROLASE YYCJ-RELATED"/>
    <property type="match status" value="1"/>
</dbReference>
<dbReference type="AlphaFoldDB" id="A0A1I3XMI1"/>
<dbReference type="InterPro" id="IPR058121">
    <property type="entry name" value="WalJ/YycJ"/>
</dbReference>
<sequence>MLEAEQSGLKISVLASGSTGNITYIESDKIKILVDCGFSGKKAIELLKQIDRRPEDLNAILVTHEHSDHIKGVGILARKYNLDIYANQNTWKAMEPKLGKIKIEQKHHFDMNKTMTIGDIDVSSFGVSHDAVDPQFYTFQKNNKRFVMLTDTGYVSDNMRDYVKNADAYLFESNHDLSMLRMGRYPWSLKQRILGDKGHLSNEDGALALAEIVGDRTKRVYLGHLSKENNLKEIAHSTVEEILKQKGTGVGHDYTLFDTDPVEASPLFML</sequence>
<organism evidence="2 3">
    <name type="scientific">Marinilactibacillus piezotolerans</name>
    <dbReference type="NCBI Taxonomy" id="258723"/>
    <lineage>
        <taxon>Bacteria</taxon>
        <taxon>Bacillati</taxon>
        <taxon>Bacillota</taxon>
        <taxon>Bacilli</taxon>
        <taxon>Lactobacillales</taxon>
        <taxon>Carnobacteriaceae</taxon>
        <taxon>Marinilactibacillus</taxon>
    </lineage>
</organism>
<gene>
    <name evidence="2" type="ORF">SAMN04488569_101541</name>
</gene>
<accession>A0A1I3XMI1</accession>
<evidence type="ECO:0000313" key="3">
    <source>
        <dbReference type="Proteomes" id="UP000199589"/>
    </source>
</evidence>
<dbReference type="EMBL" id="FOSJ01000015">
    <property type="protein sequence ID" value="SFK20569.1"/>
    <property type="molecule type" value="Genomic_DNA"/>
</dbReference>
<dbReference type="OrthoDB" id="9781189at2"/>
<name>A0A1I3XMI1_9LACT</name>
<protein>
    <submittedName>
        <fullName evidence="2">Phosphoribosyl 1,2-cyclic phosphodiesterase</fullName>
    </submittedName>
</protein>
<dbReference type="InterPro" id="IPR036866">
    <property type="entry name" value="RibonucZ/Hydroxyglut_hydro"/>
</dbReference>
<dbReference type="Pfam" id="PF12706">
    <property type="entry name" value="Lactamase_B_2"/>
    <property type="match status" value="1"/>
</dbReference>
<keyword evidence="3" id="KW-1185">Reference proteome</keyword>
<reference evidence="3" key="1">
    <citation type="submission" date="2016-10" db="EMBL/GenBank/DDBJ databases">
        <authorList>
            <person name="Varghese N."/>
            <person name="Submissions S."/>
        </authorList>
    </citation>
    <scope>NUCLEOTIDE SEQUENCE [LARGE SCALE GENOMIC DNA]</scope>
    <source>
        <strain evidence="3">DSM 16108</strain>
    </source>
</reference>
<dbReference type="Proteomes" id="UP000199589">
    <property type="component" value="Unassembled WGS sequence"/>
</dbReference>
<evidence type="ECO:0000259" key="1">
    <source>
        <dbReference type="SMART" id="SM00849"/>
    </source>
</evidence>
<dbReference type="InterPro" id="IPR052533">
    <property type="entry name" value="WalJ/YycJ-like"/>
</dbReference>
<dbReference type="Gene3D" id="3.60.15.10">
    <property type="entry name" value="Ribonuclease Z/Hydroxyacylglutathione hydrolase-like"/>
    <property type="match status" value="1"/>
</dbReference>
<dbReference type="SMART" id="SM00849">
    <property type="entry name" value="Lactamase_B"/>
    <property type="match status" value="1"/>
</dbReference>
<dbReference type="RefSeq" id="WP_072693615.1">
    <property type="nucleotide sequence ID" value="NZ_FOSJ01000015.1"/>
</dbReference>
<proteinExistence type="predicted"/>